<protein>
    <submittedName>
        <fullName evidence="3">Uncharacterized protein</fullName>
    </submittedName>
</protein>
<reference evidence="3" key="1">
    <citation type="submission" date="2012-12" db="EMBL/GenBank/DDBJ databases">
        <title>Identification and characterization of a phenylalanine ammonia-lyase gene family in Isatis indigotica Fort.</title>
        <authorList>
            <person name="Liu Q."/>
            <person name="Chen J."/>
            <person name="Zhou X."/>
            <person name="Di P."/>
            <person name="Xiao Y."/>
            <person name="Xuan H."/>
            <person name="Zhang L."/>
            <person name="Chen W."/>
        </authorList>
    </citation>
    <scope>NUCLEOTIDE SEQUENCE</scope>
    <source>
        <tissue evidence="3">Salivary gland</tissue>
    </source>
</reference>
<accession>A0A0K8R9G7</accession>
<evidence type="ECO:0000313" key="3">
    <source>
        <dbReference type="EMBL" id="JAA67807.1"/>
    </source>
</evidence>
<comment type="similarity">
    <text evidence="1">Belongs to the UPF0488 family.</text>
</comment>
<evidence type="ECO:0000256" key="2">
    <source>
        <dbReference type="SAM" id="MobiDB-lite"/>
    </source>
</evidence>
<sequence>MSKSKKGLDQKLPKTCVKPASTTIPKTDEPDEEEDLQERFERELCWCVEQLNITLSETDPSKKKYSEYLRALQTLQNPKTCMVKKRQVMSTTLGNYRDKMRQQKSKFMAECARKTNLQTSGTAVPKSIFLKTTASKHGKDEAPSPSQFQFGFAIDEEAS</sequence>
<feature type="compositionally biased region" description="Basic and acidic residues" evidence="2">
    <location>
        <begin position="1"/>
        <end position="12"/>
    </location>
</feature>
<dbReference type="AlphaFoldDB" id="A0A0K8R9G7"/>
<dbReference type="EMBL" id="GADI01006001">
    <property type="protein sequence ID" value="JAA67807.1"/>
    <property type="molecule type" value="mRNA"/>
</dbReference>
<dbReference type="InterPro" id="IPR029274">
    <property type="entry name" value="DUF4615"/>
</dbReference>
<dbReference type="Pfam" id="PF15393">
    <property type="entry name" value="DUF4615"/>
    <property type="match status" value="1"/>
</dbReference>
<feature type="region of interest" description="Disordered" evidence="2">
    <location>
        <begin position="1"/>
        <end position="35"/>
    </location>
</feature>
<feature type="region of interest" description="Disordered" evidence="2">
    <location>
        <begin position="134"/>
        <end position="159"/>
    </location>
</feature>
<name>A0A0K8R9G7_IXORI</name>
<organism evidence="3">
    <name type="scientific">Ixodes ricinus</name>
    <name type="common">Common tick</name>
    <name type="synonym">Acarus ricinus</name>
    <dbReference type="NCBI Taxonomy" id="34613"/>
    <lineage>
        <taxon>Eukaryota</taxon>
        <taxon>Metazoa</taxon>
        <taxon>Ecdysozoa</taxon>
        <taxon>Arthropoda</taxon>
        <taxon>Chelicerata</taxon>
        <taxon>Arachnida</taxon>
        <taxon>Acari</taxon>
        <taxon>Parasitiformes</taxon>
        <taxon>Ixodida</taxon>
        <taxon>Ixodoidea</taxon>
        <taxon>Ixodidae</taxon>
        <taxon>Ixodinae</taxon>
        <taxon>Ixodes</taxon>
    </lineage>
</organism>
<dbReference type="PANTHER" id="PTHR13602:SF2">
    <property type="entry name" value="UPF0488 PROTEIN C8ORF33"/>
    <property type="match status" value="1"/>
</dbReference>
<dbReference type="PANTHER" id="PTHR13602">
    <property type="entry name" value="UPF0488 PROTEIN C8ORF33"/>
    <property type="match status" value="1"/>
</dbReference>
<evidence type="ECO:0000256" key="1">
    <source>
        <dbReference type="ARBA" id="ARBA00005707"/>
    </source>
</evidence>
<proteinExistence type="evidence at transcript level"/>